<dbReference type="KEGG" id="fgr:FGSG_12718"/>
<proteinExistence type="predicted"/>
<reference evidence="1 3" key="3">
    <citation type="journal article" date="2015" name="BMC Genomics">
        <title>The completed genome sequence of the pathogenic ascomycete fungus Fusarium graminearum.</title>
        <authorList>
            <person name="King R."/>
            <person name="Urban M."/>
            <person name="Hammond-Kosack M.C."/>
            <person name="Hassani-Pak K."/>
            <person name="Hammond-Kosack K.E."/>
        </authorList>
    </citation>
    <scope>NUCLEOTIDE SEQUENCE [LARGE SCALE GENOMIC DNA]</scope>
    <source>
        <strain evidence="3">ATCC MYA-4620 / CBS 123657 / FGSC 9075 / NRRL 31084 / PH-1</strain>
        <strain evidence="1">PH-1</strain>
    </source>
</reference>
<dbReference type="EMBL" id="HG970334">
    <property type="protein sequence ID" value="CEF87796.1"/>
    <property type="molecule type" value="Genomic_DNA"/>
</dbReference>
<evidence type="ECO:0000313" key="1">
    <source>
        <dbReference type="EMBL" id="CEF87796.1"/>
    </source>
</evidence>
<dbReference type="VEuPathDB" id="FungiDB:FGRAMPH1_01G17697"/>
<dbReference type="Proteomes" id="UP000070720">
    <property type="component" value="Chromosome 3"/>
</dbReference>
<evidence type="ECO:0000313" key="3">
    <source>
        <dbReference type="Proteomes" id="UP000070720"/>
    </source>
</evidence>
<dbReference type="RefSeq" id="XP_011323872.1">
    <property type="nucleotide sequence ID" value="XM_011325570.1"/>
</dbReference>
<accession>A0A098E100</accession>
<keyword evidence="3" id="KW-1185">Reference proteome</keyword>
<accession>I1S795</accession>
<reference evidence="2 3" key="1">
    <citation type="journal article" date="2007" name="Science">
        <title>The Fusarium graminearum genome reveals a link between localized polymorphism and pathogen specialization.</title>
        <authorList>
            <person name="Cuomo C.A."/>
            <person name="Gueldener U."/>
            <person name="Xu J.-R."/>
            <person name="Trail F."/>
            <person name="Turgeon B.G."/>
            <person name="Di Pietro A."/>
            <person name="Walton J.D."/>
            <person name="Ma L.-J."/>
            <person name="Baker S.E."/>
            <person name="Rep M."/>
            <person name="Adam G."/>
            <person name="Antoniw J."/>
            <person name="Baldwin T."/>
            <person name="Calvo S.E."/>
            <person name="Chang Y.-L."/>
            <person name="DeCaprio D."/>
            <person name="Gale L.R."/>
            <person name="Gnerre S."/>
            <person name="Goswami R.S."/>
            <person name="Hammond-Kosack K."/>
            <person name="Harris L.J."/>
            <person name="Hilburn K."/>
            <person name="Kennell J.C."/>
            <person name="Kroken S."/>
            <person name="Magnuson J.K."/>
            <person name="Mannhaupt G."/>
            <person name="Mauceli E.W."/>
            <person name="Mewes H.-W."/>
            <person name="Mitterbauer R."/>
            <person name="Muehlbauer G."/>
            <person name="Muensterkoetter M."/>
            <person name="Nelson D."/>
            <person name="O'Donnell K."/>
            <person name="Ouellet T."/>
            <person name="Qi W."/>
            <person name="Quesneville H."/>
            <person name="Roncero M.I.G."/>
            <person name="Seong K.-Y."/>
            <person name="Tetko I.V."/>
            <person name="Urban M."/>
            <person name="Waalwijk C."/>
            <person name="Ward T.J."/>
            <person name="Yao J."/>
            <person name="Birren B.W."/>
            <person name="Kistler H.C."/>
        </authorList>
    </citation>
    <scope>NUCLEOTIDE SEQUENCE [LARGE SCALE GENOMIC DNA]</scope>
    <source>
        <strain evidence="3">ATCC MYA-4620 / CBS 123657 / FGSC 9075 / NRRL 31084 / PH-1</strain>
        <strain evidence="2">PH-1 / ATCC MYA-4620 / FGSC 9075 / NRRL 31084</strain>
    </source>
</reference>
<reference evidence="2 3" key="2">
    <citation type="journal article" date="2010" name="Nature">
        <title>Comparative genomics reveals mobile pathogenicity chromosomes in Fusarium.</title>
        <authorList>
            <person name="Ma L.J."/>
            <person name="van der Does H.C."/>
            <person name="Borkovich K.A."/>
            <person name="Coleman J.J."/>
            <person name="Daboussi M.J."/>
            <person name="Di Pietro A."/>
            <person name="Dufresne M."/>
            <person name="Freitag M."/>
            <person name="Grabherr M."/>
            <person name="Henrissat B."/>
            <person name="Houterman P.M."/>
            <person name="Kang S."/>
            <person name="Shim W.B."/>
            <person name="Woloshuk C."/>
            <person name="Xie X."/>
            <person name="Xu J.R."/>
            <person name="Antoniw J."/>
            <person name="Baker S.E."/>
            <person name="Bluhm B.H."/>
            <person name="Breakspear A."/>
            <person name="Brown D.W."/>
            <person name="Butchko R.A."/>
            <person name="Chapman S."/>
            <person name="Coulson R."/>
            <person name="Coutinho P.M."/>
            <person name="Danchin E.G."/>
            <person name="Diener A."/>
            <person name="Gale L.R."/>
            <person name="Gardiner D.M."/>
            <person name="Goff S."/>
            <person name="Hammond-Kosack K.E."/>
            <person name="Hilburn K."/>
            <person name="Hua-Van A."/>
            <person name="Jonkers W."/>
            <person name="Kazan K."/>
            <person name="Kodira C.D."/>
            <person name="Koehrsen M."/>
            <person name="Kumar L."/>
            <person name="Lee Y.H."/>
            <person name="Li L."/>
            <person name="Manners J.M."/>
            <person name="Miranda-Saavedra D."/>
            <person name="Mukherjee M."/>
            <person name="Park G."/>
            <person name="Park J."/>
            <person name="Park S.Y."/>
            <person name="Proctor R.H."/>
            <person name="Regev A."/>
            <person name="Ruiz-Roldan M.C."/>
            <person name="Sain D."/>
            <person name="Sakthikumar S."/>
            <person name="Sykes S."/>
            <person name="Schwartz D.C."/>
            <person name="Turgeon B.G."/>
            <person name="Wapinski I."/>
            <person name="Yoder O."/>
            <person name="Young S."/>
            <person name="Zeng Q."/>
            <person name="Zhou S."/>
            <person name="Galagan J."/>
            <person name="Cuomo C.A."/>
            <person name="Kistler H.C."/>
            <person name="Rep M."/>
        </authorList>
    </citation>
    <scope>GENOME REANNOTATION</scope>
    <source>
        <strain evidence="3">ATCC MYA-4620 / CBS 123657 / FGSC 9075 / NRRL 31084 / PH-1</strain>
        <strain evidence="2">PH-1 / ATCC MYA-4620 / FGSC 9075 / NRRL 31084</strain>
    </source>
</reference>
<name>I1S795_GIBZE</name>
<dbReference type="OrthoDB" id="5070743at2759"/>
<dbReference type="EnsemblFungi" id="CEF87796">
    <property type="protein sequence ID" value="CEF87796"/>
    <property type="gene ID" value="FGRRES_12718"/>
</dbReference>
<evidence type="ECO:0000313" key="2">
    <source>
        <dbReference type="EnsemblFungi" id="CEF87796"/>
    </source>
</evidence>
<dbReference type="AlphaFoldDB" id="I1S795"/>
<gene>
    <name evidence="1" type="ORF">FGRAMPH1_01T17697</name>
</gene>
<dbReference type="InParanoid" id="I1S795"/>
<dbReference type="HOGENOM" id="CLU_1372317_0_0_1"/>
<organism evidence="1 3">
    <name type="scientific">Gibberella zeae (strain ATCC MYA-4620 / CBS 123657 / FGSC 9075 / NRRL 31084 / PH-1)</name>
    <name type="common">Wheat head blight fungus</name>
    <name type="synonym">Fusarium graminearum</name>
    <dbReference type="NCBI Taxonomy" id="229533"/>
    <lineage>
        <taxon>Eukaryota</taxon>
        <taxon>Fungi</taxon>
        <taxon>Dikarya</taxon>
        <taxon>Ascomycota</taxon>
        <taxon>Pezizomycotina</taxon>
        <taxon>Sordariomycetes</taxon>
        <taxon>Hypocreomycetidae</taxon>
        <taxon>Hypocreales</taxon>
        <taxon>Nectriaceae</taxon>
        <taxon>Fusarium</taxon>
    </lineage>
</organism>
<protein>
    <submittedName>
        <fullName evidence="1">Chromosome 3, complete genome</fullName>
    </submittedName>
</protein>
<sequence>MCRWRQAVTSQRHCQQIIADHGNYFLGSHPAQPCAIPKGVLFLFNLTSLLLVEVPTNKPSHTMPAALSAYGAMHLLLFGSINMEPNFLSAHSVDNRKSCSDLVTEDPMGLPSTKSLRFPVVEHSRDLIDSLNYSGHFLQIYQDTGFLGPHQQPATTDNSEYRFIRSLSRCAKLIMSSESRVIPSAGPDIRKEALLVPSC</sequence>
<reference evidence="2" key="4">
    <citation type="submission" date="2017-01" db="UniProtKB">
        <authorList>
            <consortium name="EnsemblFungi"/>
        </authorList>
    </citation>
    <scope>IDENTIFICATION</scope>
    <source>
        <strain evidence="2">PH-1 / ATCC MYA-4620 / FGSC 9075 / NRRL 31084</strain>
    </source>
</reference>